<feature type="transmembrane region" description="Helical" evidence="1">
    <location>
        <begin position="115"/>
        <end position="138"/>
    </location>
</feature>
<evidence type="ECO:0000313" key="3">
    <source>
        <dbReference type="EnsemblFungi" id="MAPG_01282T0"/>
    </source>
</evidence>
<evidence type="ECO:0000313" key="4">
    <source>
        <dbReference type="Proteomes" id="UP000011715"/>
    </source>
</evidence>
<evidence type="ECO:0000256" key="1">
    <source>
        <dbReference type="SAM" id="Phobius"/>
    </source>
</evidence>
<evidence type="ECO:0000313" key="2">
    <source>
        <dbReference type="EMBL" id="KLU82207.1"/>
    </source>
</evidence>
<reference evidence="2" key="2">
    <citation type="submission" date="2010-05" db="EMBL/GenBank/DDBJ databases">
        <title>The Genome Sequence of Magnaporthe poae strain ATCC 64411.</title>
        <authorList>
            <consortium name="The Broad Institute Genome Sequencing Platform"/>
            <consortium name="Broad Institute Genome Sequencing Center for Infectious Disease"/>
            <person name="Ma L.-J."/>
            <person name="Dead R."/>
            <person name="Young S."/>
            <person name="Zeng Q."/>
            <person name="Koehrsen M."/>
            <person name="Alvarado L."/>
            <person name="Berlin A."/>
            <person name="Chapman S.B."/>
            <person name="Chen Z."/>
            <person name="Freedman E."/>
            <person name="Gellesch M."/>
            <person name="Goldberg J."/>
            <person name="Griggs A."/>
            <person name="Gujja S."/>
            <person name="Heilman E.R."/>
            <person name="Heiman D."/>
            <person name="Hepburn T."/>
            <person name="Howarth C."/>
            <person name="Jen D."/>
            <person name="Larson L."/>
            <person name="Mehta T."/>
            <person name="Neiman D."/>
            <person name="Pearson M."/>
            <person name="Roberts A."/>
            <person name="Saif S."/>
            <person name="Shea T."/>
            <person name="Shenoy N."/>
            <person name="Sisk P."/>
            <person name="Stolte C."/>
            <person name="Sykes S."/>
            <person name="Walk T."/>
            <person name="White J."/>
            <person name="Yandava C."/>
            <person name="Haas B."/>
            <person name="Nusbaum C."/>
            <person name="Birren B."/>
        </authorList>
    </citation>
    <scope>NUCLEOTIDE SEQUENCE</scope>
    <source>
        <strain evidence="2">ATCC 64411</strain>
    </source>
</reference>
<organism evidence="3 4">
    <name type="scientific">Magnaporthiopsis poae (strain ATCC 64411 / 73-15)</name>
    <name type="common">Kentucky bluegrass fungus</name>
    <name type="synonym">Magnaporthe poae</name>
    <dbReference type="NCBI Taxonomy" id="644358"/>
    <lineage>
        <taxon>Eukaryota</taxon>
        <taxon>Fungi</taxon>
        <taxon>Dikarya</taxon>
        <taxon>Ascomycota</taxon>
        <taxon>Pezizomycotina</taxon>
        <taxon>Sordariomycetes</taxon>
        <taxon>Sordariomycetidae</taxon>
        <taxon>Magnaporthales</taxon>
        <taxon>Magnaporthaceae</taxon>
        <taxon>Magnaporthiopsis</taxon>
    </lineage>
</organism>
<accession>A0A0C4DNA1</accession>
<keyword evidence="1" id="KW-0812">Transmembrane</keyword>
<proteinExistence type="predicted"/>
<dbReference type="VEuPathDB" id="FungiDB:MAPG_01282"/>
<reference evidence="4" key="1">
    <citation type="submission" date="2010-05" db="EMBL/GenBank/DDBJ databases">
        <title>The genome sequence of Magnaporthe poae strain ATCC 64411.</title>
        <authorList>
            <person name="Ma L.-J."/>
            <person name="Dead R."/>
            <person name="Young S."/>
            <person name="Zeng Q."/>
            <person name="Koehrsen M."/>
            <person name="Alvarado L."/>
            <person name="Berlin A."/>
            <person name="Chapman S.B."/>
            <person name="Chen Z."/>
            <person name="Freedman E."/>
            <person name="Gellesch M."/>
            <person name="Goldberg J."/>
            <person name="Griggs A."/>
            <person name="Gujja S."/>
            <person name="Heilman E.R."/>
            <person name="Heiman D."/>
            <person name="Hepburn T."/>
            <person name="Howarth C."/>
            <person name="Jen D."/>
            <person name="Larson L."/>
            <person name="Mehta T."/>
            <person name="Neiman D."/>
            <person name="Pearson M."/>
            <person name="Roberts A."/>
            <person name="Saif S."/>
            <person name="Shea T."/>
            <person name="Shenoy N."/>
            <person name="Sisk P."/>
            <person name="Stolte C."/>
            <person name="Sykes S."/>
            <person name="Walk T."/>
            <person name="White J."/>
            <person name="Yandava C."/>
            <person name="Haas B."/>
            <person name="Nusbaum C."/>
            <person name="Birren B."/>
        </authorList>
    </citation>
    <scope>NUCLEOTIDE SEQUENCE [LARGE SCALE GENOMIC DNA]</scope>
    <source>
        <strain evidence="4">ATCC 64411 / 73-15</strain>
    </source>
</reference>
<feature type="transmembrane region" description="Helical" evidence="1">
    <location>
        <begin position="144"/>
        <end position="165"/>
    </location>
</feature>
<keyword evidence="4" id="KW-1185">Reference proteome</keyword>
<evidence type="ECO:0008006" key="5">
    <source>
        <dbReference type="Google" id="ProtNLM"/>
    </source>
</evidence>
<reference evidence="2" key="3">
    <citation type="submission" date="2011-03" db="EMBL/GenBank/DDBJ databases">
        <title>Annotation of Magnaporthe poae ATCC 64411.</title>
        <authorList>
            <person name="Ma L.-J."/>
            <person name="Dead R."/>
            <person name="Young S.K."/>
            <person name="Zeng Q."/>
            <person name="Gargeya S."/>
            <person name="Fitzgerald M."/>
            <person name="Haas B."/>
            <person name="Abouelleil A."/>
            <person name="Alvarado L."/>
            <person name="Arachchi H.M."/>
            <person name="Berlin A."/>
            <person name="Brown A."/>
            <person name="Chapman S.B."/>
            <person name="Chen Z."/>
            <person name="Dunbar C."/>
            <person name="Freedman E."/>
            <person name="Gearin G."/>
            <person name="Gellesch M."/>
            <person name="Goldberg J."/>
            <person name="Griggs A."/>
            <person name="Gujja S."/>
            <person name="Heiman D."/>
            <person name="Howarth C."/>
            <person name="Larson L."/>
            <person name="Lui A."/>
            <person name="MacDonald P.J.P."/>
            <person name="Mehta T."/>
            <person name="Montmayeur A."/>
            <person name="Murphy C."/>
            <person name="Neiman D."/>
            <person name="Pearson M."/>
            <person name="Priest M."/>
            <person name="Roberts A."/>
            <person name="Saif S."/>
            <person name="Shea T."/>
            <person name="Shenoy N."/>
            <person name="Sisk P."/>
            <person name="Stolte C."/>
            <person name="Sykes S."/>
            <person name="Yandava C."/>
            <person name="Wortman J."/>
            <person name="Nusbaum C."/>
            <person name="Birren B."/>
        </authorList>
    </citation>
    <scope>NUCLEOTIDE SEQUENCE</scope>
    <source>
        <strain evidence="2">ATCC 64411</strain>
    </source>
</reference>
<dbReference type="EnsemblFungi" id="MAPG_01282T0">
    <property type="protein sequence ID" value="MAPG_01282T0"/>
    <property type="gene ID" value="MAPG_01282"/>
</dbReference>
<gene>
    <name evidence="2" type="ORF">MAPG_01282</name>
</gene>
<reference evidence="3" key="5">
    <citation type="submission" date="2015-06" db="UniProtKB">
        <authorList>
            <consortium name="EnsemblFungi"/>
        </authorList>
    </citation>
    <scope>IDENTIFICATION</scope>
    <source>
        <strain evidence="3">ATCC 64411</strain>
    </source>
</reference>
<keyword evidence="1" id="KW-1133">Transmembrane helix</keyword>
<protein>
    <recommendedName>
        <fullName evidence="5">Transmembrane protein</fullName>
    </recommendedName>
</protein>
<dbReference type="EMBL" id="GL876966">
    <property type="protein sequence ID" value="KLU82207.1"/>
    <property type="molecule type" value="Genomic_DNA"/>
</dbReference>
<dbReference type="AlphaFoldDB" id="A0A0C4DNA1"/>
<dbReference type="EMBL" id="ADBL01000299">
    <property type="status" value="NOT_ANNOTATED_CDS"/>
    <property type="molecule type" value="Genomic_DNA"/>
</dbReference>
<reference evidence="3" key="4">
    <citation type="journal article" date="2015" name="G3 (Bethesda)">
        <title>Genome sequences of three phytopathogenic species of the Magnaporthaceae family of fungi.</title>
        <authorList>
            <person name="Okagaki L.H."/>
            <person name="Nunes C.C."/>
            <person name="Sailsbery J."/>
            <person name="Clay B."/>
            <person name="Brown D."/>
            <person name="John T."/>
            <person name="Oh Y."/>
            <person name="Young N."/>
            <person name="Fitzgerald M."/>
            <person name="Haas B.J."/>
            <person name="Zeng Q."/>
            <person name="Young S."/>
            <person name="Adiconis X."/>
            <person name="Fan L."/>
            <person name="Levin J.Z."/>
            <person name="Mitchell T.K."/>
            <person name="Okubara P.A."/>
            <person name="Farman M.L."/>
            <person name="Kohn L.M."/>
            <person name="Birren B."/>
            <person name="Ma L.-J."/>
            <person name="Dean R.A."/>
        </authorList>
    </citation>
    <scope>NUCLEOTIDE SEQUENCE</scope>
    <source>
        <strain evidence="3">ATCC 64411 / 73-15</strain>
    </source>
</reference>
<name>A0A0C4DNA1_MAGP6</name>
<keyword evidence="1" id="KW-0472">Membrane</keyword>
<dbReference type="Proteomes" id="UP000011715">
    <property type="component" value="Unassembled WGS sequence"/>
</dbReference>
<sequence>MSSSPRPPLPPSYNSILTPLMVLYVVVPPRPWPIANVPLGVPTFVRCRFLRRPSLRSALFAQPQRRLAGMSPKRHRPKPAILSILHRAFFCPPRGLFSAHSLLRHFGTGDHHEPLFFLFLFVCLFTIFVFVFLFPLSLGTSRCGIPFFLAGPMSFTPFSAFATGLRSLLAKKDRH</sequence>